<dbReference type="InterPro" id="IPR012429">
    <property type="entry name" value="HGSNAT_cat"/>
</dbReference>
<feature type="transmembrane region" description="Helical" evidence="1">
    <location>
        <begin position="12"/>
        <end position="33"/>
    </location>
</feature>
<name>A0A246GDS9_9FLAO</name>
<feature type="transmembrane region" description="Helical" evidence="1">
    <location>
        <begin position="191"/>
        <end position="211"/>
    </location>
</feature>
<feature type="transmembrane region" description="Helical" evidence="1">
    <location>
        <begin position="124"/>
        <end position="146"/>
    </location>
</feature>
<comment type="caution">
    <text evidence="3">The sequence shown here is derived from an EMBL/GenBank/DDBJ whole genome shotgun (WGS) entry which is preliminary data.</text>
</comment>
<feature type="transmembrane region" description="Helical" evidence="1">
    <location>
        <begin position="257"/>
        <end position="280"/>
    </location>
</feature>
<gene>
    <name evidence="3" type="ORF">BWK62_00980</name>
</gene>
<keyword evidence="1" id="KW-0472">Membrane</keyword>
<dbReference type="Proteomes" id="UP000198034">
    <property type="component" value="Unassembled WGS sequence"/>
</dbReference>
<evidence type="ECO:0000256" key="1">
    <source>
        <dbReference type="SAM" id="Phobius"/>
    </source>
</evidence>
<feature type="domain" description="Heparan-alpha-glucosaminide N-acetyltransferase catalytic" evidence="2">
    <location>
        <begin position="7"/>
        <end position="217"/>
    </location>
</feature>
<accession>A0A246GDS9</accession>
<dbReference type="AlphaFoldDB" id="A0A246GDS9"/>
<sequence length="364" mass="42069">MGLTNNRIAAIDFTRGISVFFLVIVHTMLIYGTLKTQTDTIIGQIIIWLGRGAAMYLIAMGIAFTFSRRQSFYAIIKRALYILFIGYSLNFVKFIIPEFIFGGLPYRFLNAYHLKTQTLQTELFFLGLGDILQLAGLSLILIAFINQITNSKWIYFFFGLFIIVISKEVSGININIIGLEYVTDLFFSNQYNVYFPVFPWSAFIFIGVFLGKQLKEINNDTQIFFKNLALQSLGLILLGFILVFTNYKYHFGDYYHLGPGGTIILLGIMMLSFWISNQLVKLFNPNSRFFNTIIYLSKNTTSIYFIQWTLINWGMYVFGFWNLDQWHVLGLIILFTIFTLALNILYRKLQSLSIISFEKQPISS</sequence>
<dbReference type="EMBL" id="MTCY01000002">
    <property type="protein sequence ID" value="OWP79527.1"/>
    <property type="molecule type" value="Genomic_DNA"/>
</dbReference>
<feature type="transmembrane region" description="Helical" evidence="1">
    <location>
        <begin position="223"/>
        <end position="245"/>
    </location>
</feature>
<evidence type="ECO:0000313" key="3">
    <source>
        <dbReference type="EMBL" id="OWP79527.1"/>
    </source>
</evidence>
<feature type="transmembrane region" description="Helical" evidence="1">
    <location>
        <begin position="153"/>
        <end position="179"/>
    </location>
</feature>
<evidence type="ECO:0000313" key="4">
    <source>
        <dbReference type="Proteomes" id="UP000198034"/>
    </source>
</evidence>
<keyword evidence="1" id="KW-1133">Transmembrane helix</keyword>
<organism evidence="3 4">
    <name type="scientific">Flavobacterium columnare</name>
    <dbReference type="NCBI Taxonomy" id="996"/>
    <lineage>
        <taxon>Bacteria</taxon>
        <taxon>Pseudomonadati</taxon>
        <taxon>Bacteroidota</taxon>
        <taxon>Flavobacteriia</taxon>
        <taxon>Flavobacteriales</taxon>
        <taxon>Flavobacteriaceae</taxon>
        <taxon>Flavobacterium</taxon>
    </lineage>
</organism>
<dbReference type="Pfam" id="PF07786">
    <property type="entry name" value="HGSNAT_cat"/>
    <property type="match status" value="1"/>
</dbReference>
<proteinExistence type="predicted"/>
<reference evidence="3 4" key="1">
    <citation type="journal article" date="2017" name="Infect. Genet. Evol.">
        <title>Comparative genome analysis of fish pathogen Flavobacterium columnare reveals extensive sequence diversity within the species.</title>
        <authorList>
            <person name="Kayansamruaj P."/>
            <person name="Dong H.T."/>
            <person name="Hirono I."/>
            <person name="Kondo H."/>
            <person name="Senapin S."/>
            <person name="Rodkhum C."/>
        </authorList>
    </citation>
    <scope>NUCLEOTIDE SEQUENCE [LARGE SCALE GENOMIC DNA]</scope>
    <source>
        <strain evidence="3 4">1214</strain>
    </source>
</reference>
<keyword evidence="1" id="KW-0812">Transmembrane</keyword>
<feature type="transmembrane region" description="Helical" evidence="1">
    <location>
        <begin position="327"/>
        <end position="346"/>
    </location>
</feature>
<feature type="transmembrane region" description="Helical" evidence="1">
    <location>
        <begin position="79"/>
        <end position="104"/>
    </location>
</feature>
<evidence type="ECO:0000259" key="2">
    <source>
        <dbReference type="Pfam" id="PF07786"/>
    </source>
</evidence>
<protein>
    <recommendedName>
        <fullName evidence="2">Heparan-alpha-glucosaminide N-acetyltransferase catalytic domain-containing protein</fullName>
    </recommendedName>
</protein>
<feature type="transmembrane region" description="Helical" evidence="1">
    <location>
        <begin position="45"/>
        <end position="67"/>
    </location>
</feature>